<sequence>MKIGKVIHPAVAGNQKIAHECNVLPQDQDCNWDPILLEVMNNTKPTKSGAHYCSYEGTGNLTIFFTGNSFALRQLAAVKTALKSMYKKLYYVARPACLTFEFFNIGYEKYWQCDELMNSTAKFLEKIKPDVLMISQKVSGNDQFKGRVNSIEVNDTTVVKLREYFQIWSPFVKKIYHIQPHPTLWVNPATSMARELANGASIERHFLTLGAVESRVGPGWWRIKSAMRSCPKCTPIEMNEAFVEDNKFFYHDRNTKLSYFCDNGHLSPFGANKMIPILRKVISEDFKGTI</sequence>
<reference evidence="2" key="1">
    <citation type="submission" date="2022-11" db="UniProtKB">
        <authorList>
            <consortium name="WormBaseParasite"/>
        </authorList>
    </citation>
    <scope>IDENTIFICATION</scope>
</reference>
<accession>A0AC35GM62</accession>
<name>A0AC35GM62_9BILA</name>
<organism evidence="1 2">
    <name type="scientific">Panagrolaimus sp. PS1159</name>
    <dbReference type="NCBI Taxonomy" id="55785"/>
    <lineage>
        <taxon>Eukaryota</taxon>
        <taxon>Metazoa</taxon>
        <taxon>Ecdysozoa</taxon>
        <taxon>Nematoda</taxon>
        <taxon>Chromadorea</taxon>
        <taxon>Rhabditida</taxon>
        <taxon>Tylenchina</taxon>
        <taxon>Panagrolaimomorpha</taxon>
        <taxon>Panagrolaimoidea</taxon>
        <taxon>Panagrolaimidae</taxon>
        <taxon>Panagrolaimus</taxon>
    </lineage>
</organism>
<evidence type="ECO:0000313" key="1">
    <source>
        <dbReference type="Proteomes" id="UP000887580"/>
    </source>
</evidence>
<proteinExistence type="predicted"/>
<protein>
    <submittedName>
        <fullName evidence="2">SGNH domain-containing protein</fullName>
    </submittedName>
</protein>
<evidence type="ECO:0000313" key="2">
    <source>
        <dbReference type="WBParaSite" id="PS1159_v2.g6495.t1"/>
    </source>
</evidence>
<dbReference type="WBParaSite" id="PS1159_v2.g6495.t1">
    <property type="protein sequence ID" value="PS1159_v2.g6495.t1"/>
    <property type="gene ID" value="PS1159_v2.g6495"/>
</dbReference>
<dbReference type="Proteomes" id="UP000887580">
    <property type="component" value="Unplaced"/>
</dbReference>